<dbReference type="InterPro" id="IPR000073">
    <property type="entry name" value="AB_hydrolase_1"/>
</dbReference>
<gene>
    <name evidence="3" type="ORF">MSAN_00047400</name>
</gene>
<dbReference type="GO" id="GO:0016787">
    <property type="term" value="F:hydrolase activity"/>
    <property type="evidence" value="ECO:0007669"/>
    <property type="project" value="UniProtKB-KW"/>
</dbReference>
<evidence type="ECO:0000259" key="2">
    <source>
        <dbReference type="Pfam" id="PF12697"/>
    </source>
</evidence>
<feature type="domain" description="AB hydrolase-1" evidence="2">
    <location>
        <begin position="17"/>
        <end position="165"/>
    </location>
</feature>
<organism evidence="3 4">
    <name type="scientific">Mycena sanguinolenta</name>
    <dbReference type="NCBI Taxonomy" id="230812"/>
    <lineage>
        <taxon>Eukaryota</taxon>
        <taxon>Fungi</taxon>
        <taxon>Dikarya</taxon>
        <taxon>Basidiomycota</taxon>
        <taxon>Agaricomycotina</taxon>
        <taxon>Agaricomycetes</taxon>
        <taxon>Agaricomycetidae</taxon>
        <taxon>Agaricales</taxon>
        <taxon>Marasmiineae</taxon>
        <taxon>Mycenaceae</taxon>
        <taxon>Mycena</taxon>
    </lineage>
</organism>
<reference evidence="3" key="1">
    <citation type="submission" date="2020-05" db="EMBL/GenBank/DDBJ databases">
        <title>Mycena genomes resolve the evolution of fungal bioluminescence.</title>
        <authorList>
            <person name="Tsai I.J."/>
        </authorList>
    </citation>
    <scope>NUCLEOTIDE SEQUENCE</scope>
    <source>
        <strain evidence="3">160909Yilan</strain>
    </source>
</reference>
<dbReference type="EMBL" id="JACAZH010000001">
    <property type="protein sequence ID" value="KAF7376319.1"/>
    <property type="molecule type" value="Genomic_DNA"/>
</dbReference>
<dbReference type="InterPro" id="IPR052897">
    <property type="entry name" value="Sec-Metab_Biosynth_Hydrolase"/>
</dbReference>
<proteinExistence type="predicted"/>
<sequence>MFPPISKVSSRPSMPKAPSPSADVANLRRILEELVNEQQKEVVLVCHSYGGVVGSQSVNGLEKSAARKGGILKVVFLSAMLPRESEGVMQTAGVFEPVSPSWLAADATSGIMTAEKSLAAEVLYHDLVESQAQHWAAKLERMVMNVTFAPATNVCWASEVPKVYIFCKIGPCHSIGRATEDGRKGADRE</sequence>
<feature type="region of interest" description="Disordered" evidence="1">
    <location>
        <begin position="1"/>
        <end position="21"/>
    </location>
</feature>
<dbReference type="Proteomes" id="UP000623467">
    <property type="component" value="Unassembled WGS sequence"/>
</dbReference>
<dbReference type="OrthoDB" id="2931355at2759"/>
<accession>A0A8H6ZF35</accession>
<dbReference type="InterPro" id="IPR029058">
    <property type="entry name" value="AB_hydrolase_fold"/>
</dbReference>
<dbReference type="Pfam" id="PF12697">
    <property type="entry name" value="Abhydrolase_6"/>
    <property type="match status" value="1"/>
</dbReference>
<evidence type="ECO:0000313" key="4">
    <source>
        <dbReference type="Proteomes" id="UP000623467"/>
    </source>
</evidence>
<dbReference type="SUPFAM" id="SSF53474">
    <property type="entry name" value="alpha/beta-Hydrolases"/>
    <property type="match status" value="1"/>
</dbReference>
<keyword evidence="4" id="KW-1185">Reference proteome</keyword>
<comment type="caution">
    <text evidence="3">The sequence shown here is derived from an EMBL/GenBank/DDBJ whole genome shotgun (WGS) entry which is preliminary data.</text>
</comment>
<protein>
    <submittedName>
        <fullName evidence="3">AB hydrolase-1 domain-containing protein</fullName>
    </submittedName>
</protein>
<name>A0A8H6ZF35_9AGAR</name>
<evidence type="ECO:0000256" key="1">
    <source>
        <dbReference type="SAM" id="MobiDB-lite"/>
    </source>
</evidence>
<dbReference type="PANTHER" id="PTHR37017:SF13">
    <property type="entry name" value="AB HYDROLASE-1 DOMAIN-CONTAINING PROTEIN"/>
    <property type="match status" value="1"/>
</dbReference>
<keyword evidence="3" id="KW-0378">Hydrolase</keyword>
<dbReference type="Gene3D" id="3.40.50.1820">
    <property type="entry name" value="alpha/beta hydrolase"/>
    <property type="match status" value="1"/>
</dbReference>
<evidence type="ECO:0000313" key="3">
    <source>
        <dbReference type="EMBL" id="KAF7376319.1"/>
    </source>
</evidence>
<dbReference type="AlphaFoldDB" id="A0A8H6ZF35"/>
<dbReference type="PANTHER" id="PTHR37017">
    <property type="entry name" value="AB HYDROLASE-1 DOMAIN-CONTAINING PROTEIN-RELATED"/>
    <property type="match status" value="1"/>
</dbReference>